<name>A2Q525_MEDTR</name>
<dbReference type="EMBL" id="PSQE01000002">
    <property type="protein sequence ID" value="RHN71996.1"/>
    <property type="molecule type" value="Genomic_DNA"/>
</dbReference>
<dbReference type="InterPro" id="IPR056789">
    <property type="entry name" value="LRR_R13L1-DRL21"/>
</dbReference>
<dbReference type="Gene3D" id="3.80.10.10">
    <property type="entry name" value="Ribonuclease Inhibitor"/>
    <property type="match status" value="1"/>
</dbReference>
<dbReference type="Gramene" id="rna7663">
    <property type="protein sequence ID" value="RHN71996.1"/>
    <property type="gene ID" value="gene7663"/>
</dbReference>
<reference evidence="3" key="3">
    <citation type="journal article" date="2018" name="Nat. Plants">
        <title>Whole-genome landscape of Medicago truncatula symbiotic genes.</title>
        <authorList>
            <person name="Pecrix Y."/>
            <person name="Gamas P."/>
            <person name="Carrere S."/>
        </authorList>
    </citation>
    <scope>NUCLEOTIDE SEQUENCE</scope>
    <source>
        <tissue evidence="3">Leaves</tissue>
    </source>
</reference>
<evidence type="ECO:0000313" key="2">
    <source>
        <dbReference type="EMBL" id="ABN08725.1"/>
    </source>
</evidence>
<reference evidence="2" key="1">
    <citation type="submission" date="2005-04" db="EMBL/GenBank/DDBJ databases">
        <authorList>
            <person name="Town C.D."/>
        </authorList>
    </citation>
    <scope>NUCLEOTIDE SEQUENCE</scope>
</reference>
<evidence type="ECO:0000313" key="3">
    <source>
        <dbReference type="EMBL" id="RHN71996.1"/>
    </source>
</evidence>
<dbReference type="InterPro" id="IPR032675">
    <property type="entry name" value="LRR_dom_sf"/>
</dbReference>
<accession>A2Q525</accession>
<protein>
    <submittedName>
        <fullName evidence="2">NBS-LRR type disease resistance protein Rps1-k-1, putative</fullName>
    </submittedName>
    <submittedName>
        <fullName evidence="3">Putative leucine-rich repeat domain, L domain-containing protein</fullName>
    </submittedName>
</protein>
<organism evidence="2">
    <name type="scientific">Medicago truncatula</name>
    <name type="common">Barrel medic</name>
    <name type="synonym">Medicago tribuloides</name>
    <dbReference type="NCBI Taxonomy" id="3880"/>
    <lineage>
        <taxon>Eukaryota</taxon>
        <taxon>Viridiplantae</taxon>
        <taxon>Streptophyta</taxon>
        <taxon>Embryophyta</taxon>
        <taxon>Tracheophyta</taxon>
        <taxon>Spermatophyta</taxon>
        <taxon>Magnoliopsida</taxon>
        <taxon>eudicotyledons</taxon>
        <taxon>Gunneridae</taxon>
        <taxon>Pentapetalae</taxon>
        <taxon>rosids</taxon>
        <taxon>fabids</taxon>
        <taxon>Fabales</taxon>
        <taxon>Fabaceae</taxon>
        <taxon>Papilionoideae</taxon>
        <taxon>50 kb inversion clade</taxon>
        <taxon>NPAAA clade</taxon>
        <taxon>Hologalegina</taxon>
        <taxon>IRL clade</taxon>
        <taxon>Trifolieae</taxon>
        <taxon>Medicago</taxon>
    </lineage>
</organism>
<sequence length="72" mass="8565">MMDKKYLEQLSLEWSPDADFSDSQSEMNILSKLQPYKNLERLYLSNYRGTKFPKWVGDPSYHNITRLSLSRC</sequence>
<feature type="domain" description="R13L1/DRL21-like LRR repeat region" evidence="1">
    <location>
        <begin position="2"/>
        <end position="72"/>
    </location>
</feature>
<proteinExistence type="predicted"/>
<dbReference type="AlphaFoldDB" id="A2Q525"/>
<reference evidence="2" key="2">
    <citation type="submission" date="2007-03" db="EMBL/GenBank/DDBJ databases">
        <authorList>
            <consortium name="The International Medicago Genome Annotation Group"/>
        </authorList>
    </citation>
    <scope>NUCLEOTIDE SEQUENCE</scope>
</reference>
<dbReference type="Proteomes" id="UP000265566">
    <property type="component" value="Chromosome 2"/>
</dbReference>
<gene>
    <name evidence="2" type="ORF">MtrDRAFT_AC158497g33v2</name>
    <name evidence="3" type="ORF">MtrunA17_Chr2g0282901</name>
</gene>
<evidence type="ECO:0000259" key="1">
    <source>
        <dbReference type="Pfam" id="PF25019"/>
    </source>
</evidence>
<dbReference type="EMBL" id="AC158497">
    <property type="protein sequence ID" value="ABN08725.1"/>
    <property type="molecule type" value="Genomic_DNA"/>
</dbReference>
<dbReference type="Pfam" id="PF25019">
    <property type="entry name" value="LRR_R13L1-DRL21"/>
    <property type="match status" value="1"/>
</dbReference>